<organism evidence="6 7">
    <name type="scientific">Sphingomonas crocodyli</name>
    <dbReference type="NCBI Taxonomy" id="1979270"/>
    <lineage>
        <taxon>Bacteria</taxon>
        <taxon>Pseudomonadati</taxon>
        <taxon>Pseudomonadota</taxon>
        <taxon>Alphaproteobacteria</taxon>
        <taxon>Sphingomonadales</taxon>
        <taxon>Sphingomonadaceae</taxon>
        <taxon>Sphingomonas</taxon>
    </lineage>
</organism>
<dbReference type="InterPro" id="IPR036890">
    <property type="entry name" value="HATPase_C_sf"/>
</dbReference>
<keyword evidence="4" id="KW-0812">Transmembrane</keyword>
<feature type="transmembrane region" description="Helical" evidence="4">
    <location>
        <begin position="91"/>
        <end position="113"/>
    </location>
</feature>
<dbReference type="Gene3D" id="3.30.565.10">
    <property type="entry name" value="Histidine kinase-like ATPase, C-terminal domain"/>
    <property type="match status" value="1"/>
</dbReference>
<dbReference type="SMART" id="SM00387">
    <property type="entry name" value="HATPase_c"/>
    <property type="match status" value="1"/>
</dbReference>
<dbReference type="PANTHER" id="PTHR43547">
    <property type="entry name" value="TWO-COMPONENT HISTIDINE KINASE"/>
    <property type="match status" value="1"/>
</dbReference>
<dbReference type="PROSITE" id="PS50109">
    <property type="entry name" value="HIS_KIN"/>
    <property type="match status" value="1"/>
</dbReference>
<accession>A0A437LWS0</accession>
<evidence type="ECO:0000256" key="1">
    <source>
        <dbReference type="ARBA" id="ARBA00000085"/>
    </source>
</evidence>
<comment type="catalytic activity">
    <reaction evidence="1">
        <text>ATP + protein L-histidine = ADP + protein N-phospho-L-histidine.</text>
        <dbReference type="EC" id="2.7.13.3"/>
    </reaction>
</comment>
<dbReference type="InterPro" id="IPR004358">
    <property type="entry name" value="Sig_transdc_His_kin-like_C"/>
</dbReference>
<dbReference type="InterPro" id="IPR003018">
    <property type="entry name" value="GAF"/>
</dbReference>
<dbReference type="Gene3D" id="3.30.450.40">
    <property type="match status" value="1"/>
</dbReference>
<keyword evidence="3" id="KW-0597">Phosphoprotein</keyword>
<feature type="transmembrane region" description="Helical" evidence="4">
    <location>
        <begin position="125"/>
        <end position="144"/>
    </location>
</feature>
<dbReference type="OrthoDB" id="9785691at2"/>
<dbReference type="EMBL" id="SACN01000004">
    <property type="protein sequence ID" value="RVT89777.1"/>
    <property type="molecule type" value="Genomic_DNA"/>
</dbReference>
<dbReference type="NCBIfam" id="TIGR02916">
    <property type="entry name" value="PEP_his_kin"/>
    <property type="match status" value="1"/>
</dbReference>
<dbReference type="SUPFAM" id="SSF55781">
    <property type="entry name" value="GAF domain-like"/>
    <property type="match status" value="1"/>
</dbReference>
<reference evidence="6 7" key="1">
    <citation type="submission" date="2019-01" db="EMBL/GenBank/DDBJ databases">
        <authorList>
            <person name="Chen W.-M."/>
        </authorList>
    </citation>
    <scope>NUCLEOTIDE SEQUENCE [LARGE SCALE GENOMIC DNA]</scope>
    <source>
        <strain evidence="6 7">CCP-7</strain>
    </source>
</reference>
<dbReference type="InterPro" id="IPR029016">
    <property type="entry name" value="GAF-like_dom_sf"/>
</dbReference>
<evidence type="ECO:0000256" key="2">
    <source>
        <dbReference type="ARBA" id="ARBA00012438"/>
    </source>
</evidence>
<keyword evidence="4" id="KW-1133">Transmembrane helix</keyword>
<keyword evidence="4" id="KW-0472">Membrane</keyword>
<dbReference type="GO" id="GO:0000155">
    <property type="term" value="F:phosphorelay sensor kinase activity"/>
    <property type="evidence" value="ECO:0007669"/>
    <property type="project" value="TreeGrafter"/>
</dbReference>
<dbReference type="PRINTS" id="PR00344">
    <property type="entry name" value="BCTRLSENSOR"/>
</dbReference>
<feature type="transmembrane region" description="Helical" evidence="4">
    <location>
        <begin position="59"/>
        <end position="79"/>
    </location>
</feature>
<dbReference type="RefSeq" id="WP_127745944.1">
    <property type="nucleotide sequence ID" value="NZ_SACN01000004.1"/>
</dbReference>
<keyword evidence="6" id="KW-0418">Kinase</keyword>
<protein>
    <recommendedName>
        <fullName evidence="2">histidine kinase</fullName>
        <ecNumber evidence="2">2.7.13.3</ecNumber>
    </recommendedName>
</protein>
<dbReference type="Proteomes" id="UP000282971">
    <property type="component" value="Unassembled WGS sequence"/>
</dbReference>
<evidence type="ECO:0000256" key="4">
    <source>
        <dbReference type="SAM" id="Phobius"/>
    </source>
</evidence>
<sequence>MIGLVIEWGHGLAAFLFAALVVWQATMRQVGGARIALTVACASTALWCLLVTLRGPLGVAAGLGGNLSDLGWIGFMAAIQPTIADDGRRRTVFAIYGIVIAAILLGMLLRLLPFLFVGSPRIQDLIVVAIVALRIVVTMGSLLIAHNLYAAAAPEARWRIGSPMAALAAIWAYDLNLSTVAYLGQQWPDELFALRGFFLALVAPLLVSVSRAAEVDRLPPARSAALRFLPLTAIAIYVAAMVLLARLLNLTHQIDRLGQVTIAIGFSGLALAFFPSSRMRSVVKQGLSRHLFQHHYDYRVEWRQFTDTLGVPGRDDRALGERVVQAIADIPDAPGGLLLLAAADGALESASRWNWADLDAPQRAAEPAFGRALLGAGTVEIASPPEAFALPDWIAATPSAWLVVPLTHYDRLLGAVLLEKPRRPRALEAEDHDLLRLAGRQAASYLAEALGQEALSDARRFDEFNRRFAFIMHDVKNLVSQLSLLARNAERHADNPEFRKDMVATLQSSVGKMNDLLARLSQHHRAKPEEPTPQRLLPLVDRIGSRRDAPVEISGDADLIAMVDPARLEQALGHLIQNAIDASPAGAAIEIVVGVREGMAAIDVIDHGVGMSIEFVRTRLFHAFASTKDGGFGIGAFEARALIAAMGGRIDVQSREGEGTRFTVFLPIARKTEAVA</sequence>
<dbReference type="InterPro" id="IPR014265">
    <property type="entry name" value="XrtA/PrsK"/>
</dbReference>
<evidence type="ECO:0000313" key="7">
    <source>
        <dbReference type="Proteomes" id="UP000282971"/>
    </source>
</evidence>
<dbReference type="InterPro" id="IPR005467">
    <property type="entry name" value="His_kinase_dom"/>
</dbReference>
<dbReference type="SUPFAM" id="SSF55874">
    <property type="entry name" value="ATPase domain of HSP90 chaperone/DNA topoisomerase II/histidine kinase"/>
    <property type="match status" value="1"/>
</dbReference>
<dbReference type="InterPro" id="IPR003594">
    <property type="entry name" value="HATPase_dom"/>
</dbReference>
<feature type="transmembrane region" description="Helical" evidence="4">
    <location>
        <begin position="257"/>
        <end position="274"/>
    </location>
</feature>
<name>A0A437LWS0_9SPHN</name>
<gene>
    <name evidence="6" type="primary">prsK</name>
    <name evidence="6" type="ORF">EOD43_20590</name>
</gene>
<evidence type="ECO:0000313" key="6">
    <source>
        <dbReference type="EMBL" id="RVT89777.1"/>
    </source>
</evidence>
<dbReference type="AlphaFoldDB" id="A0A437LWS0"/>
<keyword evidence="7" id="KW-1185">Reference proteome</keyword>
<dbReference type="EC" id="2.7.13.3" evidence="2"/>
<feature type="transmembrane region" description="Helical" evidence="4">
    <location>
        <begin position="193"/>
        <end position="213"/>
    </location>
</feature>
<proteinExistence type="predicted"/>
<keyword evidence="6" id="KW-0808">Transferase</keyword>
<feature type="domain" description="Histidine kinase" evidence="5">
    <location>
        <begin position="470"/>
        <end position="670"/>
    </location>
</feature>
<evidence type="ECO:0000256" key="3">
    <source>
        <dbReference type="ARBA" id="ARBA00022553"/>
    </source>
</evidence>
<dbReference type="Pfam" id="PF02518">
    <property type="entry name" value="HATPase_c"/>
    <property type="match status" value="1"/>
</dbReference>
<evidence type="ECO:0000259" key="5">
    <source>
        <dbReference type="PROSITE" id="PS50109"/>
    </source>
</evidence>
<feature type="transmembrane region" description="Helical" evidence="4">
    <location>
        <begin position="35"/>
        <end position="53"/>
    </location>
</feature>
<dbReference type="PANTHER" id="PTHR43547:SF2">
    <property type="entry name" value="HYBRID SIGNAL TRANSDUCTION HISTIDINE KINASE C"/>
    <property type="match status" value="1"/>
</dbReference>
<feature type="transmembrane region" description="Helical" evidence="4">
    <location>
        <begin position="225"/>
        <end position="245"/>
    </location>
</feature>
<dbReference type="Pfam" id="PF01590">
    <property type="entry name" value="GAF"/>
    <property type="match status" value="1"/>
</dbReference>
<feature type="transmembrane region" description="Helical" evidence="4">
    <location>
        <begin position="6"/>
        <end position="23"/>
    </location>
</feature>
<comment type="caution">
    <text evidence="6">The sequence shown here is derived from an EMBL/GenBank/DDBJ whole genome shotgun (WGS) entry which is preliminary data.</text>
</comment>